<keyword evidence="1" id="KW-0472">Membrane</keyword>
<organism evidence="3 4">
    <name type="scientific">Amnibacterium endophyticum</name>
    <dbReference type="NCBI Taxonomy" id="2109337"/>
    <lineage>
        <taxon>Bacteria</taxon>
        <taxon>Bacillati</taxon>
        <taxon>Actinomycetota</taxon>
        <taxon>Actinomycetes</taxon>
        <taxon>Micrococcales</taxon>
        <taxon>Microbacteriaceae</taxon>
        <taxon>Amnibacterium</taxon>
    </lineage>
</organism>
<evidence type="ECO:0000259" key="2">
    <source>
        <dbReference type="Pfam" id="PF06724"/>
    </source>
</evidence>
<keyword evidence="1" id="KW-0812">Transmembrane</keyword>
<feature type="transmembrane region" description="Helical" evidence="1">
    <location>
        <begin position="199"/>
        <end position="227"/>
    </location>
</feature>
<gene>
    <name evidence="3" type="ORF">ACFSBI_13005</name>
</gene>
<evidence type="ECO:0000313" key="3">
    <source>
        <dbReference type="EMBL" id="MFD1722470.1"/>
    </source>
</evidence>
<accession>A0ABW4LI45</accession>
<feature type="transmembrane region" description="Helical" evidence="1">
    <location>
        <begin position="153"/>
        <end position="179"/>
    </location>
</feature>
<dbReference type="EMBL" id="JBHUEA010000021">
    <property type="protein sequence ID" value="MFD1722470.1"/>
    <property type="molecule type" value="Genomic_DNA"/>
</dbReference>
<proteinExistence type="predicted"/>
<feature type="domain" description="DUF1206" evidence="2">
    <location>
        <begin position="31"/>
        <end position="97"/>
    </location>
</feature>
<reference evidence="4" key="1">
    <citation type="journal article" date="2019" name="Int. J. Syst. Evol. Microbiol.">
        <title>The Global Catalogue of Microorganisms (GCM) 10K type strain sequencing project: providing services to taxonomists for standard genome sequencing and annotation.</title>
        <authorList>
            <consortium name="The Broad Institute Genomics Platform"/>
            <consortium name="The Broad Institute Genome Sequencing Center for Infectious Disease"/>
            <person name="Wu L."/>
            <person name="Ma J."/>
        </authorList>
    </citation>
    <scope>NUCLEOTIDE SEQUENCE [LARGE SCALE GENOMIC DNA]</scope>
    <source>
        <strain evidence="4">CGMCC 1.12471</strain>
    </source>
</reference>
<dbReference type="InterPro" id="IPR009597">
    <property type="entry name" value="DUF1206"/>
</dbReference>
<dbReference type="Proteomes" id="UP001597347">
    <property type="component" value="Unassembled WGS sequence"/>
</dbReference>
<dbReference type="Pfam" id="PF06724">
    <property type="entry name" value="DUF1206"/>
    <property type="match status" value="3"/>
</dbReference>
<keyword evidence="4" id="KW-1185">Reference proteome</keyword>
<keyword evidence="1" id="KW-1133">Transmembrane helix</keyword>
<feature type="domain" description="DUF1206" evidence="2">
    <location>
        <begin position="114"/>
        <end position="180"/>
    </location>
</feature>
<feature type="transmembrane region" description="Helical" evidence="1">
    <location>
        <begin position="247"/>
        <end position="269"/>
    </location>
</feature>
<feature type="transmembrane region" description="Helical" evidence="1">
    <location>
        <begin position="73"/>
        <end position="94"/>
    </location>
</feature>
<feature type="domain" description="DUF1206" evidence="2">
    <location>
        <begin position="205"/>
        <end position="273"/>
    </location>
</feature>
<evidence type="ECO:0000313" key="4">
    <source>
        <dbReference type="Proteomes" id="UP001597347"/>
    </source>
</evidence>
<feature type="transmembrane region" description="Helical" evidence="1">
    <location>
        <begin position="114"/>
        <end position="133"/>
    </location>
</feature>
<name>A0ABW4LI45_9MICO</name>
<protein>
    <submittedName>
        <fullName evidence="3">DUF1206 domain-containing protein</fullName>
    </submittedName>
</protein>
<comment type="caution">
    <text evidence="3">The sequence shown here is derived from an EMBL/GenBank/DDBJ whole genome shotgun (WGS) entry which is preliminary data.</text>
</comment>
<feature type="transmembrane region" description="Helical" evidence="1">
    <location>
        <begin position="32"/>
        <end position="53"/>
    </location>
</feature>
<evidence type="ECO:0000256" key="1">
    <source>
        <dbReference type="SAM" id="Phobius"/>
    </source>
</evidence>
<sequence>MSGVLRRFARARADAQRATRVPWLRVVARSGYIASGLLRLLIGVLALLLAAGLDDAPEVNAASAFGLLRAAPAGGVLVAIAAGANGALALWLVVQGVLYRPPALLERWRQRIVYWSRSAVYVVIGLIALRVAIGARQSSVDADRAAGRRLLEVPGGSVVLLLLGLTVLSIGVGMVWVAIVRRFVGTIHLPEAPWARRAVVVLGIVGYAVQGVTIAVVGGFLAVAAVTSDAARTGGLNDALVAVAGSGLGRGFLVVVAVGWAVAGAYALLRARLARLD</sequence>